<feature type="domain" description="Tyrosine-protein phosphatase" evidence="12">
    <location>
        <begin position="39"/>
        <end position="187"/>
    </location>
</feature>
<dbReference type="EMBL" id="JAATIS010004040">
    <property type="protein sequence ID" value="KAG2463289.1"/>
    <property type="molecule type" value="Genomic_DNA"/>
</dbReference>
<dbReference type="FunFam" id="3.90.190.10:FF:000037">
    <property type="entry name" value="dual specificity protein phosphatase 26"/>
    <property type="match status" value="1"/>
</dbReference>
<dbReference type="GO" id="GO:0004725">
    <property type="term" value="F:protein tyrosine phosphatase activity"/>
    <property type="evidence" value="ECO:0007669"/>
    <property type="project" value="UniProtKB-EC"/>
</dbReference>
<evidence type="ECO:0000256" key="7">
    <source>
        <dbReference type="ARBA" id="ARBA00047761"/>
    </source>
</evidence>
<dbReference type="PROSITE" id="PS50056">
    <property type="entry name" value="TYR_PHOSPHATASE_2"/>
    <property type="match status" value="1"/>
</dbReference>
<dbReference type="SMART" id="SM00195">
    <property type="entry name" value="DSPc"/>
    <property type="match status" value="1"/>
</dbReference>
<dbReference type="InterPro" id="IPR000387">
    <property type="entry name" value="Tyr_Pase_dom"/>
</dbReference>
<dbReference type="InterPro" id="IPR020422">
    <property type="entry name" value="TYR_PHOSPHATASE_DUAL_dom"/>
</dbReference>
<keyword evidence="15" id="KW-1185">Reference proteome</keyword>
<feature type="active site" description="Phosphocysteine intermediate" evidence="10">
    <location>
        <position position="132"/>
    </location>
</feature>
<dbReference type="PANTHER" id="PTHR45682">
    <property type="entry name" value="AGAP008228-PA"/>
    <property type="match status" value="1"/>
</dbReference>
<name>A0A8X8BQH6_POLSE</name>
<comment type="catalytic activity">
    <reaction evidence="8 11">
        <text>O-phospho-L-threonyl-[protein] + H2O = L-threonyl-[protein] + phosphate</text>
        <dbReference type="Rhea" id="RHEA:47004"/>
        <dbReference type="Rhea" id="RHEA-COMP:11060"/>
        <dbReference type="Rhea" id="RHEA-COMP:11605"/>
        <dbReference type="ChEBI" id="CHEBI:15377"/>
        <dbReference type="ChEBI" id="CHEBI:30013"/>
        <dbReference type="ChEBI" id="CHEBI:43474"/>
        <dbReference type="ChEBI" id="CHEBI:61977"/>
        <dbReference type="EC" id="3.1.3.16"/>
    </reaction>
</comment>
<evidence type="ECO:0000313" key="14">
    <source>
        <dbReference type="EMBL" id="KAG2463289.1"/>
    </source>
</evidence>
<feature type="non-terminal residue" evidence="14">
    <location>
        <position position="1"/>
    </location>
</feature>
<dbReference type="EC" id="3.1.3.16" evidence="11"/>
<proteinExistence type="inferred from homology"/>
<evidence type="ECO:0000256" key="11">
    <source>
        <dbReference type="RuleBase" id="RU366038"/>
    </source>
</evidence>
<dbReference type="AlphaFoldDB" id="A0A8X8BQH6"/>
<dbReference type="GO" id="GO:0043409">
    <property type="term" value="P:negative regulation of MAPK cascade"/>
    <property type="evidence" value="ECO:0007669"/>
    <property type="project" value="TreeGrafter"/>
</dbReference>
<dbReference type="GO" id="GO:0033549">
    <property type="term" value="F:MAP kinase phosphatase activity"/>
    <property type="evidence" value="ECO:0007669"/>
    <property type="project" value="TreeGrafter"/>
</dbReference>
<keyword evidence="4 11" id="KW-0378">Hydrolase</keyword>
<dbReference type="Proteomes" id="UP000886611">
    <property type="component" value="Unassembled WGS sequence"/>
</dbReference>
<dbReference type="SUPFAM" id="SSF52799">
    <property type="entry name" value="(Phosphotyrosine protein) phosphatases II"/>
    <property type="match status" value="1"/>
</dbReference>
<evidence type="ECO:0000256" key="9">
    <source>
        <dbReference type="ARBA" id="ARBA00051722"/>
    </source>
</evidence>
<evidence type="ECO:0000259" key="13">
    <source>
        <dbReference type="PROSITE" id="PS50056"/>
    </source>
</evidence>
<sequence>MLAFNDSRTFIRKDHPAYKTPAVPDLQRLLWVRGGGSGHVDQVWPKLYLGDAWAAKDKRMLQSLGVTHVLNAAHGKYNICTGETFYQEMKITYFGVEAFDSPSFDISPFFYSSAKFIKEALSTPGDKVFVHCAMGVSRSATLVLAFLMICENMTLVDAIKTVSEHRNISPNSGFLDQLRELDMRLNERR</sequence>
<comment type="catalytic activity">
    <reaction evidence="9 11">
        <text>O-phospho-L-tyrosyl-[protein] + H2O = L-tyrosyl-[protein] + phosphate</text>
        <dbReference type="Rhea" id="RHEA:10684"/>
        <dbReference type="Rhea" id="RHEA-COMP:10136"/>
        <dbReference type="Rhea" id="RHEA-COMP:20101"/>
        <dbReference type="ChEBI" id="CHEBI:15377"/>
        <dbReference type="ChEBI" id="CHEBI:43474"/>
        <dbReference type="ChEBI" id="CHEBI:46858"/>
        <dbReference type="ChEBI" id="CHEBI:61978"/>
        <dbReference type="EC" id="3.1.3.48"/>
    </reaction>
</comment>
<evidence type="ECO:0000256" key="2">
    <source>
        <dbReference type="ARBA" id="ARBA00008601"/>
    </source>
</evidence>
<accession>A0A8X8BQH6</accession>
<dbReference type="InterPro" id="IPR016130">
    <property type="entry name" value="Tyr_Pase_AS"/>
</dbReference>
<protein>
    <recommendedName>
        <fullName evidence="11">Dual specificity protein phosphatase</fullName>
        <ecNumber evidence="11">3.1.3.16</ecNumber>
        <ecNumber evidence="11">3.1.3.48</ecNumber>
    </recommendedName>
</protein>
<comment type="catalytic activity">
    <reaction evidence="7 11">
        <text>O-phospho-L-seryl-[protein] + H2O = L-seryl-[protein] + phosphate</text>
        <dbReference type="Rhea" id="RHEA:20629"/>
        <dbReference type="Rhea" id="RHEA-COMP:9863"/>
        <dbReference type="Rhea" id="RHEA-COMP:11604"/>
        <dbReference type="ChEBI" id="CHEBI:15377"/>
        <dbReference type="ChEBI" id="CHEBI:29999"/>
        <dbReference type="ChEBI" id="CHEBI:43474"/>
        <dbReference type="ChEBI" id="CHEBI:83421"/>
        <dbReference type="EC" id="3.1.3.16"/>
    </reaction>
</comment>
<dbReference type="InterPro" id="IPR029021">
    <property type="entry name" value="Prot-tyrosine_phosphatase-like"/>
</dbReference>
<evidence type="ECO:0000256" key="5">
    <source>
        <dbReference type="ARBA" id="ARBA00022912"/>
    </source>
</evidence>
<dbReference type="PROSITE" id="PS50054">
    <property type="entry name" value="TYR_PHOSPHATASE_DUAL"/>
    <property type="match status" value="1"/>
</dbReference>
<dbReference type="GO" id="GO:0008138">
    <property type="term" value="F:protein tyrosine/serine/threonine phosphatase activity"/>
    <property type="evidence" value="ECO:0007669"/>
    <property type="project" value="UniProtKB-UniRule"/>
</dbReference>
<evidence type="ECO:0000256" key="4">
    <source>
        <dbReference type="ARBA" id="ARBA00022801"/>
    </source>
</evidence>
<reference evidence="14 15" key="1">
    <citation type="journal article" date="2021" name="Cell">
        <title>Tracing the genetic footprints of vertebrate landing in non-teleost ray-finned fishes.</title>
        <authorList>
            <person name="Bi X."/>
            <person name="Wang K."/>
            <person name="Yang L."/>
            <person name="Pan H."/>
            <person name="Jiang H."/>
            <person name="Wei Q."/>
            <person name="Fang M."/>
            <person name="Yu H."/>
            <person name="Zhu C."/>
            <person name="Cai Y."/>
            <person name="He Y."/>
            <person name="Gan X."/>
            <person name="Zeng H."/>
            <person name="Yu D."/>
            <person name="Zhu Y."/>
            <person name="Jiang H."/>
            <person name="Qiu Q."/>
            <person name="Yang H."/>
            <person name="Zhang Y.E."/>
            <person name="Wang W."/>
            <person name="Zhu M."/>
            <person name="He S."/>
            <person name="Zhang G."/>
        </authorList>
    </citation>
    <scope>NUCLEOTIDE SEQUENCE [LARGE SCALE GENOMIC DNA]</scope>
    <source>
        <strain evidence="14">Bchr_013</strain>
    </source>
</reference>
<organism evidence="14 15">
    <name type="scientific">Polypterus senegalus</name>
    <name type="common">Senegal bichir</name>
    <dbReference type="NCBI Taxonomy" id="55291"/>
    <lineage>
        <taxon>Eukaryota</taxon>
        <taxon>Metazoa</taxon>
        <taxon>Chordata</taxon>
        <taxon>Craniata</taxon>
        <taxon>Vertebrata</taxon>
        <taxon>Euteleostomi</taxon>
        <taxon>Actinopterygii</taxon>
        <taxon>Polypteriformes</taxon>
        <taxon>Polypteridae</taxon>
        <taxon>Polypterus</taxon>
    </lineage>
</organism>
<evidence type="ECO:0000259" key="12">
    <source>
        <dbReference type="PROSITE" id="PS50054"/>
    </source>
</evidence>
<evidence type="ECO:0000313" key="15">
    <source>
        <dbReference type="Proteomes" id="UP000886611"/>
    </source>
</evidence>
<dbReference type="GO" id="GO:0005737">
    <property type="term" value="C:cytoplasm"/>
    <property type="evidence" value="ECO:0007669"/>
    <property type="project" value="UniProtKB-SubCell"/>
</dbReference>
<keyword evidence="5 11" id="KW-0904">Protein phosphatase</keyword>
<dbReference type="PRINTS" id="PR01909">
    <property type="entry name" value="ADSPHPHTASEA"/>
</dbReference>
<feature type="domain" description="Tyrosine specific protein phosphatases" evidence="13">
    <location>
        <begin position="108"/>
        <end position="166"/>
    </location>
</feature>
<comment type="function">
    <text evidence="6">Dual specificity phosphatase able to dephosphorylate phosphotyrosine, phosphoserine and phosphothreonine residues within the same substrate, with a preference for phosphotyrosine as a substrate. Involved in the modulation of AMPK and MAPK1/2 signaling pathways.</text>
</comment>
<dbReference type="PROSITE" id="PS00383">
    <property type="entry name" value="TYR_PHOSPHATASE_1"/>
    <property type="match status" value="1"/>
</dbReference>
<dbReference type="Gene3D" id="3.90.190.10">
    <property type="entry name" value="Protein tyrosine phosphatase superfamily"/>
    <property type="match status" value="1"/>
</dbReference>
<evidence type="ECO:0000256" key="8">
    <source>
        <dbReference type="ARBA" id="ARBA00048336"/>
    </source>
</evidence>
<comment type="subcellular location">
    <subcellularLocation>
        <location evidence="1">Cytoplasm</location>
    </subcellularLocation>
</comment>
<evidence type="ECO:0000256" key="6">
    <source>
        <dbReference type="ARBA" id="ARBA00045755"/>
    </source>
</evidence>
<comment type="caution">
    <text evidence="14">The sequence shown here is derived from an EMBL/GenBank/DDBJ whole genome shotgun (WGS) entry which is preliminary data.</text>
</comment>
<dbReference type="EC" id="3.1.3.48" evidence="11"/>
<feature type="non-terminal residue" evidence="14">
    <location>
        <position position="189"/>
    </location>
</feature>
<dbReference type="GO" id="GO:0004722">
    <property type="term" value="F:protein serine/threonine phosphatase activity"/>
    <property type="evidence" value="ECO:0007669"/>
    <property type="project" value="UniProtKB-EC"/>
</dbReference>
<comment type="similarity">
    <text evidence="2 11">Belongs to the protein-tyrosine phosphatase family. Non-receptor class dual specificity subfamily.</text>
</comment>
<evidence type="ECO:0000256" key="3">
    <source>
        <dbReference type="ARBA" id="ARBA00022490"/>
    </source>
</evidence>
<dbReference type="Pfam" id="PF00782">
    <property type="entry name" value="DSPc"/>
    <property type="match status" value="1"/>
</dbReference>
<gene>
    <name evidence="14" type="primary">Dusp13_1</name>
    <name evidence="14" type="ORF">GTO96_0001590</name>
</gene>
<dbReference type="PANTHER" id="PTHR45682:SF2">
    <property type="entry name" value="DUAL SPECIFICITY PROTEIN PHOSPHATASE"/>
    <property type="match status" value="1"/>
</dbReference>
<evidence type="ECO:0000256" key="1">
    <source>
        <dbReference type="ARBA" id="ARBA00004496"/>
    </source>
</evidence>
<keyword evidence="3" id="KW-0963">Cytoplasm</keyword>
<evidence type="ECO:0000256" key="10">
    <source>
        <dbReference type="PIRSR" id="PIRSR620405-1"/>
    </source>
</evidence>
<dbReference type="InterPro" id="IPR000340">
    <property type="entry name" value="Dual-sp_phosphatase_cat-dom"/>
</dbReference>
<comment type="function">
    <text evidence="11">Dual specificity phosphatase able to dephosphorylate phosphotyrosine, phosphoserine and phosphothreonine residues, with a preference for phosphotyrosine as a substrate.</text>
</comment>
<dbReference type="InterPro" id="IPR020405">
    <property type="entry name" value="Atypical_DUSP_subfamA"/>
</dbReference>
<dbReference type="PRINTS" id="PR01908">
    <property type="entry name" value="ADSPHPHTASE"/>
</dbReference>